<dbReference type="AlphaFoldDB" id="A0A927N538"/>
<sequence>MIDAGLTGRVAMVTGSNSPLGIGAAIAHALGREGARVALAFLPTAERPEQAGEPEEGPDARMYAAATASDGGEVLAGLHEADVDARRFLVDLADPAACVEVFDRVEAVLGPVEILVNNAAYCVPDTFVPQRDPVFYFDCAVVDAANLDAHFAVNTRAPAILMAEFHRRVLQRAGGWGRIVNLSTDAAPQFAGEVSYGATKYALESLSRSAAQEMASAGITVNTIAPGPVQTGWISAEMRAEADALSPFGRVGQPHDIADIAVFLASEQARWVSGQTIYAGGGKRMY</sequence>
<dbReference type="PRINTS" id="PR00081">
    <property type="entry name" value="GDHRDH"/>
</dbReference>
<evidence type="ECO:0000313" key="4">
    <source>
        <dbReference type="Proteomes" id="UP000638648"/>
    </source>
</evidence>
<proteinExistence type="inferred from homology"/>
<dbReference type="InterPro" id="IPR002347">
    <property type="entry name" value="SDR_fam"/>
</dbReference>
<dbReference type="InterPro" id="IPR020904">
    <property type="entry name" value="Sc_DH/Rdtase_CS"/>
</dbReference>
<dbReference type="PANTHER" id="PTHR48107">
    <property type="entry name" value="NADPH-DEPENDENT ALDEHYDE REDUCTASE-LIKE PROTEIN, CHLOROPLASTIC-RELATED"/>
    <property type="match status" value="1"/>
</dbReference>
<protein>
    <submittedName>
        <fullName evidence="3">3-oxoacyl-[acyl-carrier protein] reductase</fullName>
        <ecNumber evidence="3">1.1.1.100</ecNumber>
    </submittedName>
</protein>
<gene>
    <name evidence="3" type="ORF">HEB94_009679</name>
</gene>
<dbReference type="EC" id="1.1.1.100" evidence="3"/>
<dbReference type="PANTHER" id="PTHR48107:SF7">
    <property type="entry name" value="RE15974P"/>
    <property type="match status" value="1"/>
</dbReference>
<dbReference type="EMBL" id="JADBEM010000001">
    <property type="protein sequence ID" value="MBE1612831.1"/>
    <property type="molecule type" value="Genomic_DNA"/>
</dbReference>
<comment type="caution">
    <text evidence="3">The sequence shown here is derived from an EMBL/GenBank/DDBJ whole genome shotgun (WGS) entry which is preliminary data.</text>
</comment>
<comment type="similarity">
    <text evidence="1">Belongs to the short-chain dehydrogenases/reductases (SDR) family.</text>
</comment>
<dbReference type="InterPro" id="IPR036291">
    <property type="entry name" value="NAD(P)-bd_dom_sf"/>
</dbReference>
<name>A0A927N538_9ACTN</name>
<reference evidence="3" key="1">
    <citation type="submission" date="2020-10" db="EMBL/GenBank/DDBJ databases">
        <title>Sequencing the genomes of 1000 actinobacteria strains.</title>
        <authorList>
            <person name="Klenk H.-P."/>
        </authorList>
    </citation>
    <scope>NUCLEOTIDE SEQUENCE</scope>
    <source>
        <strain evidence="3">DSM 45354</strain>
    </source>
</reference>
<evidence type="ECO:0000256" key="2">
    <source>
        <dbReference type="ARBA" id="ARBA00023002"/>
    </source>
</evidence>
<dbReference type="GO" id="GO:0004316">
    <property type="term" value="F:3-oxoacyl-[acyl-carrier-protein] reductase (NADPH) activity"/>
    <property type="evidence" value="ECO:0007669"/>
    <property type="project" value="UniProtKB-EC"/>
</dbReference>
<dbReference type="PRINTS" id="PR00080">
    <property type="entry name" value="SDRFAMILY"/>
</dbReference>
<dbReference type="Pfam" id="PF13561">
    <property type="entry name" value="adh_short_C2"/>
    <property type="match status" value="1"/>
</dbReference>
<dbReference type="Proteomes" id="UP000638648">
    <property type="component" value="Unassembled WGS sequence"/>
</dbReference>
<evidence type="ECO:0000313" key="3">
    <source>
        <dbReference type="EMBL" id="MBE1612831.1"/>
    </source>
</evidence>
<dbReference type="SUPFAM" id="SSF51735">
    <property type="entry name" value="NAD(P)-binding Rossmann-fold domains"/>
    <property type="match status" value="1"/>
</dbReference>
<dbReference type="RefSeq" id="WP_192755808.1">
    <property type="nucleotide sequence ID" value="NZ_BAABJL010000084.1"/>
</dbReference>
<dbReference type="PROSITE" id="PS00061">
    <property type="entry name" value="ADH_SHORT"/>
    <property type="match status" value="1"/>
</dbReference>
<dbReference type="Gene3D" id="3.40.50.720">
    <property type="entry name" value="NAD(P)-binding Rossmann-like Domain"/>
    <property type="match status" value="1"/>
</dbReference>
<organism evidence="3 4">
    <name type="scientific">Actinopolymorpha pittospori</name>
    <dbReference type="NCBI Taxonomy" id="648752"/>
    <lineage>
        <taxon>Bacteria</taxon>
        <taxon>Bacillati</taxon>
        <taxon>Actinomycetota</taxon>
        <taxon>Actinomycetes</taxon>
        <taxon>Propionibacteriales</taxon>
        <taxon>Actinopolymorphaceae</taxon>
        <taxon>Actinopolymorpha</taxon>
    </lineage>
</organism>
<keyword evidence="4" id="KW-1185">Reference proteome</keyword>
<evidence type="ECO:0000256" key="1">
    <source>
        <dbReference type="ARBA" id="ARBA00006484"/>
    </source>
</evidence>
<accession>A0A927N538</accession>
<keyword evidence="2 3" id="KW-0560">Oxidoreductase</keyword>